<gene>
    <name evidence="2" type="ORF">SAMN02745973_01799</name>
</gene>
<evidence type="ECO:0000313" key="3">
    <source>
        <dbReference type="Proteomes" id="UP000196365"/>
    </source>
</evidence>
<dbReference type="SUPFAM" id="SSF53098">
    <property type="entry name" value="Ribonuclease H-like"/>
    <property type="match status" value="1"/>
</dbReference>
<proteinExistence type="predicted"/>
<dbReference type="GO" id="GO:0015074">
    <property type="term" value="P:DNA integration"/>
    <property type="evidence" value="ECO:0007669"/>
    <property type="project" value="InterPro"/>
</dbReference>
<keyword evidence="3" id="KW-1185">Reference proteome</keyword>
<dbReference type="PANTHER" id="PTHR46889">
    <property type="entry name" value="TRANSPOSASE INSF FOR INSERTION SEQUENCE IS3B-RELATED"/>
    <property type="match status" value="1"/>
</dbReference>
<organism evidence="2 3">
    <name type="scientific">Garciella nitratireducens DSM 15102</name>
    <dbReference type="NCBI Taxonomy" id="1121911"/>
    <lineage>
        <taxon>Bacteria</taxon>
        <taxon>Bacillati</taxon>
        <taxon>Bacillota</taxon>
        <taxon>Clostridia</taxon>
        <taxon>Eubacteriales</taxon>
        <taxon>Eubacteriaceae</taxon>
        <taxon>Garciella</taxon>
    </lineage>
</organism>
<evidence type="ECO:0000313" key="2">
    <source>
        <dbReference type="EMBL" id="SJZ82230.1"/>
    </source>
</evidence>
<dbReference type="GO" id="GO:0003676">
    <property type="term" value="F:nucleic acid binding"/>
    <property type="evidence" value="ECO:0007669"/>
    <property type="project" value="InterPro"/>
</dbReference>
<dbReference type="Gene3D" id="3.30.420.10">
    <property type="entry name" value="Ribonuclease H-like superfamily/Ribonuclease H"/>
    <property type="match status" value="1"/>
</dbReference>
<dbReference type="InterPro" id="IPR050900">
    <property type="entry name" value="Transposase_IS3/IS150/IS904"/>
</dbReference>
<dbReference type="PANTHER" id="PTHR46889:SF4">
    <property type="entry name" value="TRANSPOSASE INSO FOR INSERTION SEQUENCE ELEMENT IS911B-RELATED"/>
    <property type="match status" value="1"/>
</dbReference>
<evidence type="ECO:0000259" key="1">
    <source>
        <dbReference type="Pfam" id="PF13683"/>
    </source>
</evidence>
<dbReference type="RefSeq" id="WP_087679180.1">
    <property type="nucleotide sequence ID" value="NZ_FUWV01000012.1"/>
</dbReference>
<reference evidence="2 3" key="1">
    <citation type="submission" date="2017-02" db="EMBL/GenBank/DDBJ databases">
        <authorList>
            <person name="Peterson S.W."/>
        </authorList>
    </citation>
    <scope>NUCLEOTIDE SEQUENCE [LARGE SCALE GENOMIC DNA]</scope>
    <source>
        <strain evidence="2 3">DSM 15102</strain>
    </source>
</reference>
<name>A0A1T4NSF3_9FIRM</name>
<dbReference type="Pfam" id="PF13683">
    <property type="entry name" value="rve_3"/>
    <property type="match status" value="1"/>
</dbReference>
<dbReference type="EMBL" id="FUWV01000012">
    <property type="protein sequence ID" value="SJZ82230.1"/>
    <property type="molecule type" value="Genomic_DNA"/>
</dbReference>
<dbReference type="InterPro" id="IPR001584">
    <property type="entry name" value="Integrase_cat-core"/>
</dbReference>
<dbReference type="InterPro" id="IPR012337">
    <property type="entry name" value="RNaseH-like_sf"/>
</dbReference>
<protein>
    <submittedName>
        <fullName evidence="2">Integrase core domain-containing protein</fullName>
    </submittedName>
</protein>
<dbReference type="Proteomes" id="UP000196365">
    <property type="component" value="Unassembled WGS sequence"/>
</dbReference>
<accession>A0A1T4NSF3</accession>
<dbReference type="AlphaFoldDB" id="A0A1T4NSF3"/>
<feature type="domain" description="Integrase catalytic" evidence="1">
    <location>
        <begin position="68"/>
        <end position="122"/>
    </location>
</feature>
<sequence>MNTHRSRTKIPEKRNPPTHIAIAVNQVWTWDITWLNASIKGQYYKLYLIVDMFSRFIVGYEVWETEKNDNPYSESLFKTMKYRPKYPFKGFGSLEEARKWVQKFVKWYNYSHLHSGINFLTPYQRHYGLDKEIIKKRQETYEKARAKNPERWSKSIRDWSLPEYVSLNPIKEEELKKYVNE</sequence>
<dbReference type="InterPro" id="IPR036397">
    <property type="entry name" value="RNaseH_sf"/>
</dbReference>
<dbReference type="OrthoDB" id="9775203at2"/>